<dbReference type="STRING" id="1917485.BOO69_00690"/>
<evidence type="ECO:0000313" key="2">
    <source>
        <dbReference type="EMBL" id="APE42089.1"/>
    </source>
</evidence>
<organism evidence="2 3">
    <name type="scientific">Sulfitobacter alexandrii</name>
    <dbReference type="NCBI Taxonomy" id="1917485"/>
    <lineage>
        <taxon>Bacteria</taxon>
        <taxon>Pseudomonadati</taxon>
        <taxon>Pseudomonadota</taxon>
        <taxon>Alphaproteobacteria</taxon>
        <taxon>Rhodobacterales</taxon>
        <taxon>Roseobacteraceae</taxon>
        <taxon>Sulfitobacter</taxon>
    </lineage>
</organism>
<name>A0A1J0WCP2_9RHOB</name>
<keyword evidence="3" id="KW-1185">Reference proteome</keyword>
<evidence type="ECO:0000313" key="3">
    <source>
        <dbReference type="Proteomes" id="UP000181897"/>
    </source>
</evidence>
<dbReference type="Pfam" id="PF00535">
    <property type="entry name" value="Glycos_transf_2"/>
    <property type="match status" value="1"/>
</dbReference>
<dbReference type="Gene3D" id="3.90.550.10">
    <property type="entry name" value="Spore Coat Polysaccharide Biosynthesis Protein SpsA, Chain A"/>
    <property type="match status" value="1"/>
</dbReference>
<dbReference type="RefSeq" id="WP_071969390.1">
    <property type="nucleotide sequence ID" value="NZ_CP018076.1"/>
</dbReference>
<evidence type="ECO:0000259" key="1">
    <source>
        <dbReference type="Pfam" id="PF00535"/>
    </source>
</evidence>
<dbReference type="SUPFAM" id="SSF53448">
    <property type="entry name" value="Nucleotide-diphospho-sugar transferases"/>
    <property type="match status" value="1"/>
</dbReference>
<proteinExistence type="predicted"/>
<gene>
    <name evidence="2" type="ORF">BOO69_00690</name>
</gene>
<dbReference type="InterPro" id="IPR001173">
    <property type="entry name" value="Glyco_trans_2-like"/>
</dbReference>
<protein>
    <recommendedName>
        <fullName evidence="1">Glycosyltransferase 2-like domain-containing protein</fullName>
    </recommendedName>
</protein>
<accession>A0A1J0WCP2</accession>
<sequence>MKLSIVVIMHNMRREAARTLYSLSLAHQVGIEPGDYEVIVIDNASTAPLRPEDMDGHGAGFRYHFHETDSKSPVEAINIGVEMARGDAIAIIVDGARMASPGLIRHTLLAFRMAENPVICALSWHLGPDVQPKSVQNGYGQAFEDRMLEEADWRTDGYRLFEISTIAPSSGDGFFASYPSECSWIALRRDTFVGMGGFDIRFQTPGGGFCNHDFRNRAVTLEGASPMVILGEGVFHQVHGGIATNAPPEKRPLAMFHEEYARIHGRRYETAPVPWPLYVGGMPAAAKRFLK</sequence>
<dbReference type="AlphaFoldDB" id="A0A1J0WCP2"/>
<dbReference type="InterPro" id="IPR029044">
    <property type="entry name" value="Nucleotide-diphossugar_trans"/>
</dbReference>
<dbReference type="CDD" id="cd00761">
    <property type="entry name" value="Glyco_tranf_GTA_type"/>
    <property type="match status" value="1"/>
</dbReference>
<dbReference type="KEGG" id="suam:BOO69_00690"/>
<dbReference type="Proteomes" id="UP000181897">
    <property type="component" value="Chromosome"/>
</dbReference>
<dbReference type="EMBL" id="CP018076">
    <property type="protein sequence ID" value="APE42089.1"/>
    <property type="molecule type" value="Genomic_DNA"/>
</dbReference>
<feature type="domain" description="Glycosyltransferase 2-like" evidence="1">
    <location>
        <begin position="4"/>
        <end position="92"/>
    </location>
</feature>
<dbReference type="OrthoDB" id="7690777at2"/>
<reference evidence="2 3" key="1">
    <citation type="submission" date="2016-11" db="EMBL/GenBank/DDBJ databases">
        <title>Complete genome sequence of Sulfitobacter sp. AM1-D1, a toxic bacteria associated with marine dinoflagellate Alexandrium minutum in East China Sea.</title>
        <authorList>
            <person name="Yang Q."/>
            <person name="Zhang X."/>
            <person name="Tian X."/>
        </authorList>
    </citation>
    <scope>NUCLEOTIDE SEQUENCE [LARGE SCALE GENOMIC DNA]</scope>
    <source>
        <strain evidence="2 3">AM1-D1</strain>
    </source>
</reference>